<evidence type="ECO:0000256" key="4">
    <source>
        <dbReference type="ARBA" id="ARBA00023136"/>
    </source>
</evidence>
<keyword evidence="7" id="KW-1185">Reference proteome</keyword>
<dbReference type="KEGG" id="mng:MNEG_5052"/>
<dbReference type="PANTHER" id="PTHR33514">
    <property type="entry name" value="PROTEIN ABCI12, CHLOROPLASTIC"/>
    <property type="match status" value="1"/>
</dbReference>
<dbReference type="CDD" id="cd16914">
    <property type="entry name" value="EcfT"/>
    <property type="match status" value="1"/>
</dbReference>
<organism evidence="6 7">
    <name type="scientific">Monoraphidium neglectum</name>
    <dbReference type="NCBI Taxonomy" id="145388"/>
    <lineage>
        <taxon>Eukaryota</taxon>
        <taxon>Viridiplantae</taxon>
        <taxon>Chlorophyta</taxon>
        <taxon>core chlorophytes</taxon>
        <taxon>Chlorophyceae</taxon>
        <taxon>CS clade</taxon>
        <taxon>Sphaeropleales</taxon>
        <taxon>Selenastraceae</taxon>
        <taxon>Monoraphidium</taxon>
    </lineage>
</organism>
<proteinExistence type="predicted"/>
<protein>
    <recommendedName>
        <fullName evidence="8">Cobalt transport protein</fullName>
    </recommendedName>
</protein>
<dbReference type="Pfam" id="PF02361">
    <property type="entry name" value="CbiQ"/>
    <property type="match status" value="1"/>
</dbReference>
<evidence type="ECO:0000313" key="6">
    <source>
        <dbReference type="EMBL" id="KIZ02904.1"/>
    </source>
</evidence>
<dbReference type="PANTHER" id="PTHR33514:SF13">
    <property type="entry name" value="PROTEIN ABCI12, CHLOROPLASTIC"/>
    <property type="match status" value="1"/>
</dbReference>
<dbReference type="EMBL" id="KK100953">
    <property type="protein sequence ID" value="KIZ02904.1"/>
    <property type="molecule type" value="Genomic_DNA"/>
</dbReference>
<name>A0A0D2L7S4_9CHLO</name>
<dbReference type="STRING" id="145388.A0A0D2L7S4"/>
<accession>A0A0D2L7S4</accession>
<dbReference type="Proteomes" id="UP000054498">
    <property type="component" value="Unassembled WGS sequence"/>
</dbReference>
<dbReference type="InterPro" id="IPR003339">
    <property type="entry name" value="ABC/ECF_trnsptr_transmembrane"/>
</dbReference>
<evidence type="ECO:0000256" key="1">
    <source>
        <dbReference type="ARBA" id="ARBA00004141"/>
    </source>
</evidence>
<feature type="transmembrane region" description="Helical" evidence="5">
    <location>
        <begin position="302"/>
        <end position="321"/>
    </location>
</feature>
<gene>
    <name evidence="6" type="ORF">MNEG_5052</name>
</gene>
<keyword evidence="2 5" id="KW-0812">Transmembrane</keyword>
<keyword evidence="4 5" id="KW-0472">Membrane</keyword>
<evidence type="ECO:0000256" key="5">
    <source>
        <dbReference type="SAM" id="Phobius"/>
    </source>
</evidence>
<sequence>MPAGNPKAAASGKKQQEKLPLQQRILNGILNVSNVPYSSFVPYPVTPLHRVDAQIKQLWLVALYILIARATPWLRVGIAGCVAALTMLTLPPRLWEAQLKRLSLICGLIFVFTAIGADGVPPLLQARALPNAAEGLPGLSPAAPYSYVILNLWVITITRRSVNLAVTAAALTFCALQSASLCLVTTPGEEMATALQRWLAPLRLLRVPTQRIGVTLLLSLRFMSLVFEEVRNLCLGLAARGVDWRAQGGRGSIEIFARLLVRLFANLFSRSENIAQAMVVRGFLGPEQHHLYMMRVNASSPLANAAALAALAGLAAAVASLR</sequence>
<feature type="transmembrane region" description="Helical" evidence="5">
    <location>
        <begin position="136"/>
        <end position="155"/>
    </location>
</feature>
<keyword evidence="3 5" id="KW-1133">Transmembrane helix</keyword>
<dbReference type="RefSeq" id="XP_013901923.1">
    <property type="nucleotide sequence ID" value="XM_014046469.1"/>
</dbReference>
<feature type="transmembrane region" description="Helical" evidence="5">
    <location>
        <begin position="73"/>
        <end position="90"/>
    </location>
</feature>
<evidence type="ECO:0008006" key="8">
    <source>
        <dbReference type="Google" id="ProtNLM"/>
    </source>
</evidence>
<feature type="transmembrane region" description="Helical" evidence="5">
    <location>
        <begin position="102"/>
        <end position="124"/>
    </location>
</feature>
<reference evidence="6 7" key="1">
    <citation type="journal article" date="2013" name="BMC Genomics">
        <title>Reconstruction of the lipid metabolism for the microalga Monoraphidium neglectum from its genome sequence reveals characteristics suitable for biofuel production.</title>
        <authorList>
            <person name="Bogen C."/>
            <person name="Al-Dilaimi A."/>
            <person name="Albersmeier A."/>
            <person name="Wichmann J."/>
            <person name="Grundmann M."/>
            <person name="Rupp O."/>
            <person name="Lauersen K.J."/>
            <person name="Blifernez-Klassen O."/>
            <person name="Kalinowski J."/>
            <person name="Goesmann A."/>
            <person name="Mussgnug J.H."/>
            <person name="Kruse O."/>
        </authorList>
    </citation>
    <scope>NUCLEOTIDE SEQUENCE [LARGE SCALE GENOMIC DNA]</scope>
    <source>
        <strain evidence="6 7">SAG 48.87</strain>
    </source>
</reference>
<dbReference type="GO" id="GO:0005886">
    <property type="term" value="C:plasma membrane"/>
    <property type="evidence" value="ECO:0007669"/>
    <property type="project" value="UniProtKB-ARBA"/>
</dbReference>
<evidence type="ECO:0000256" key="3">
    <source>
        <dbReference type="ARBA" id="ARBA00022989"/>
    </source>
</evidence>
<dbReference type="AlphaFoldDB" id="A0A0D2L7S4"/>
<evidence type="ECO:0000313" key="7">
    <source>
        <dbReference type="Proteomes" id="UP000054498"/>
    </source>
</evidence>
<dbReference type="GeneID" id="25737929"/>
<comment type="subcellular location">
    <subcellularLocation>
        <location evidence="1">Membrane</location>
        <topology evidence="1">Multi-pass membrane protein</topology>
    </subcellularLocation>
</comment>
<dbReference type="GO" id="GO:0009507">
    <property type="term" value="C:chloroplast"/>
    <property type="evidence" value="ECO:0007669"/>
    <property type="project" value="TreeGrafter"/>
</dbReference>
<dbReference type="OrthoDB" id="2019294at2759"/>
<evidence type="ECO:0000256" key="2">
    <source>
        <dbReference type="ARBA" id="ARBA00022692"/>
    </source>
</evidence>